<evidence type="ECO:0000256" key="1">
    <source>
        <dbReference type="SAM" id="Coils"/>
    </source>
</evidence>
<evidence type="ECO:0000313" key="2">
    <source>
        <dbReference type="EMBL" id="DAD76896.1"/>
    </source>
</evidence>
<name>A0A8S5M432_9CAUD</name>
<proteinExistence type="predicted"/>
<keyword evidence="1" id="KW-0175">Coiled coil</keyword>
<accession>A0A8S5M432</accession>
<sequence length="152" mass="17520">MNLDNLKEEEKKAIEMTRAAAGLETTVRRTEEAKLIGENLEEKKDRLNEAELERIKKVKLSPGVSFSIWLIDWKDRLKEVIVTFPKTSQAMKYNNLTMNPNNSKIEIGFAEILENFKNDGLLNNFDVDDFPLSEVSELAGFLMRVIQNPKFK</sequence>
<feature type="coiled-coil region" evidence="1">
    <location>
        <begin position="6"/>
        <end position="60"/>
    </location>
</feature>
<dbReference type="EMBL" id="BK014812">
    <property type="protein sequence ID" value="DAD76896.1"/>
    <property type="molecule type" value="Genomic_DNA"/>
</dbReference>
<reference evidence="2" key="1">
    <citation type="journal article" date="2021" name="Proc. Natl. Acad. Sci. U.S.A.">
        <title>A Catalog of Tens of Thousands of Viruses from Human Metagenomes Reveals Hidden Associations with Chronic Diseases.</title>
        <authorList>
            <person name="Tisza M.J."/>
            <person name="Buck C.B."/>
        </authorList>
    </citation>
    <scope>NUCLEOTIDE SEQUENCE</scope>
    <source>
        <strain evidence="2">Ct9iM43</strain>
    </source>
</reference>
<organism evidence="2">
    <name type="scientific">Siphoviridae sp. ct9iM43</name>
    <dbReference type="NCBI Taxonomy" id="2826177"/>
    <lineage>
        <taxon>Viruses</taxon>
        <taxon>Duplodnaviria</taxon>
        <taxon>Heunggongvirae</taxon>
        <taxon>Uroviricota</taxon>
        <taxon>Caudoviricetes</taxon>
    </lineage>
</organism>
<protein>
    <submittedName>
        <fullName evidence="2">Uncharacterized protein</fullName>
    </submittedName>
</protein>